<reference evidence="3 4" key="1">
    <citation type="submission" date="2021-04" db="EMBL/GenBank/DDBJ databases">
        <authorList>
            <person name="Rakotoarivonina H."/>
        </authorList>
    </citation>
    <scope>NUCLEOTIDE SEQUENCE [LARGE SCALE GENOMIC DNA]</scope>
    <source>
        <strain evidence="3 4">XE</strain>
    </source>
</reference>
<dbReference type="PANTHER" id="PTHR33164">
    <property type="entry name" value="TRANSCRIPTIONAL REGULATOR, MARR FAMILY"/>
    <property type="match status" value="1"/>
</dbReference>
<keyword evidence="4" id="KW-1185">Reference proteome</keyword>
<dbReference type="InterPro" id="IPR000835">
    <property type="entry name" value="HTH_MarR-typ"/>
</dbReference>
<name>A0ABM8V474_THEXY</name>
<dbReference type="SMART" id="SM00347">
    <property type="entry name" value="HTH_MARR"/>
    <property type="match status" value="1"/>
</dbReference>
<dbReference type="Gene3D" id="1.10.10.10">
    <property type="entry name" value="Winged helix-like DNA-binding domain superfamily/Winged helix DNA-binding domain"/>
    <property type="match status" value="1"/>
</dbReference>
<gene>
    <name evidence="3" type="primary">txxe 809</name>
    <name evidence="3" type="ORF">TXXE_08640</name>
</gene>
<evidence type="ECO:0000256" key="1">
    <source>
        <dbReference type="ARBA" id="ARBA00023125"/>
    </source>
</evidence>
<dbReference type="Pfam" id="PF01047">
    <property type="entry name" value="MarR"/>
    <property type="match status" value="1"/>
</dbReference>
<accession>A0ABM8V474</accession>
<dbReference type="Proteomes" id="UP000681526">
    <property type="component" value="Unassembled WGS sequence"/>
</dbReference>
<evidence type="ECO:0000313" key="4">
    <source>
        <dbReference type="Proteomes" id="UP000681526"/>
    </source>
</evidence>
<protein>
    <submittedName>
        <fullName evidence="3">Transcriptional regulator, MarR family</fullName>
    </submittedName>
</protein>
<dbReference type="InterPro" id="IPR039422">
    <property type="entry name" value="MarR/SlyA-like"/>
</dbReference>
<dbReference type="InterPro" id="IPR036388">
    <property type="entry name" value="WH-like_DNA-bd_sf"/>
</dbReference>
<dbReference type="EMBL" id="CAJRAY010000039">
    <property type="protein sequence ID" value="CAG5085357.1"/>
    <property type="molecule type" value="Genomic_DNA"/>
</dbReference>
<proteinExistence type="predicted"/>
<evidence type="ECO:0000313" key="3">
    <source>
        <dbReference type="EMBL" id="CAG5085357.1"/>
    </source>
</evidence>
<evidence type="ECO:0000259" key="2">
    <source>
        <dbReference type="PROSITE" id="PS50995"/>
    </source>
</evidence>
<dbReference type="PROSITE" id="PS50995">
    <property type="entry name" value="HTH_MARR_2"/>
    <property type="match status" value="1"/>
</dbReference>
<organism evidence="3 4">
    <name type="scientific">Thermobacillus xylanilyticus</name>
    <dbReference type="NCBI Taxonomy" id="76633"/>
    <lineage>
        <taxon>Bacteria</taxon>
        <taxon>Bacillati</taxon>
        <taxon>Bacillota</taxon>
        <taxon>Bacilli</taxon>
        <taxon>Bacillales</taxon>
        <taxon>Paenibacillaceae</taxon>
        <taxon>Thermobacillus</taxon>
    </lineage>
</organism>
<dbReference type="InterPro" id="IPR036390">
    <property type="entry name" value="WH_DNA-bd_sf"/>
</dbReference>
<comment type="caution">
    <text evidence="3">The sequence shown here is derived from an EMBL/GenBank/DDBJ whole genome shotgun (WGS) entry which is preliminary data.</text>
</comment>
<feature type="domain" description="HTH marR-type" evidence="2">
    <location>
        <begin position="8"/>
        <end position="139"/>
    </location>
</feature>
<dbReference type="SUPFAM" id="SSF46785">
    <property type="entry name" value="Winged helix' DNA-binding domain"/>
    <property type="match status" value="1"/>
</dbReference>
<dbReference type="PANTHER" id="PTHR33164:SF89">
    <property type="entry name" value="MARR FAMILY REGULATORY PROTEIN"/>
    <property type="match status" value="1"/>
</dbReference>
<keyword evidence="1" id="KW-0238">DNA-binding</keyword>
<sequence length="179" mass="20572">MEDNCQQYEELDWHFRRMVRKFVKERDKIAVEGIPLPAMLILHKINRDGEQKLGDLAEQLDFSPGAITMLCDKLEKKGYAVRRRLPEDRRSVALGITEEGRRLLARQRGLSRASIQLLFSEFTQQELAVLKKAFIRITDNLAGYADAILRTAKANEARREEGAVDTAAAQAEQNRFLHY</sequence>
<dbReference type="PRINTS" id="PR00598">
    <property type="entry name" value="HTHMARR"/>
</dbReference>
<dbReference type="RefSeq" id="WP_213484267.1">
    <property type="nucleotide sequence ID" value="NZ_CAJRAY010000039.1"/>
</dbReference>